<proteinExistence type="predicted"/>
<organism evidence="2 3">
    <name type="scientific">Actinomadura rubrobrunea</name>
    <dbReference type="NCBI Taxonomy" id="115335"/>
    <lineage>
        <taxon>Bacteria</taxon>
        <taxon>Bacillati</taxon>
        <taxon>Actinomycetota</taxon>
        <taxon>Actinomycetes</taxon>
        <taxon>Streptosporangiales</taxon>
        <taxon>Thermomonosporaceae</taxon>
        <taxon>Actinomadura</taxon>
    </lineage>
</organism>
<evidence type="ECO:0000256" key="1">
    <source>
        <dbReference type="SAM" id="MobiDB-lite"/>
    </source>
</evidence>
<keyword evidence="3" id="KW-1185">Reference proteome</keyword>
<sequence>MGVPPGTPAAPHTHGRTPDYMGFDRGRHTMTPERLVPRNQRRSLLDALKAALAPQEVHGTVVERRGFPLLRVVKPGTARVREVGSDYVRGVWWFVWADTGETIASADRTDMAARKIAQPLRN</sequence>
<comment type="caution">
    <text evidence="2">The sequence shown here is derived from an EMBL/GenBank/DDBJ whole genome shotgun (WGS) entry which is preliminary data.</text>
</comment>
<name>A0A9W6PYK5_9ACTN</name>
<evidence type="ECO:0000313" key="2">
    <source>
        <dbReference type="EMBL" id="GLW65316.1"/>
    </source>
</evidence>
<protein>
    <submittedName>
        <fullName evidence="2">Uncharacterized protein</fullName>
    </submittedName>
</protein>
<reference evidence="2" key="1">
    <citation type="submission" date="2023-02" db="EMBL/GenBank/DDBJ databases">
        <title>Actinomadura rubrobrunea NBRC 14622.</title>
        <authorList>
            <person name="Ichikawa N."/>
            <person name="Sato H."/>
            <person name="Tonouchi N."/>
        </authorList>
    </citation>
    <scope>NUCLEOTIDE SEQUENCE</scope>
    <source>
        <strain evidence="2">NBRC 14622</strain>
    </source>
</reference>
<feature type="region of interest" description="Disordered" evidence="1">
    <location>
        <begin position="1"/>
        <end position="31"/>
    </location>
</feature>
<dbReference type="Proteomes" id="UP001165124">
    <property type="component" value="Unassembled WGS sequence"/>
</dbReference>
<evidence type="ECO:0000313" key="3">
    <source>
        <dbReference type="Proteomes" id="UP001165124"/>
    </source>
</evidence>
<gene>
    <name evidence="2" type="ORF">Arub01_35600</name>
</gene>
<dbReference type="AlphaFoldDB" id="A0A9W6PYK5"/>
<dbReference type="EMBL" id="BSRZ01000008">
    <property type="protein sequence ID" value="GLW65316.1"/>
    <property type="molecule type" value="Genomic_DNA"/>
</dbReference>
<accession>A0A9W6PYK5</accession>
<feature type="compositionally biased region" description="Basic and acidic residues" evidence="1">
    <location>
        <begin position="22"/>
        <end position="31"/>
    </location>
</feature>